<accession>D8PZ97</accession>
<dbReference type="GeneID" id="9586295"/>
<dbReference type="EMBL" id="GL377304">
    <property type="protein sequence ID" value="EFI98830.1"/>
    <property type="molecule type" value="Genomic_DNA"/>
</dbReference>
<dbReference type="KEGG" id="scm:SCHCO_02664108"/>
<feature type="region of interest" description="Disordered" evidence="1">
    <location>
        <begin position="192"/>
        <end position="263"/>
    </location>
</feature>
<protein>
    <submittedName>
        <fullName evidence="2">Uncharacterized protein</fullName>
    </submittedName>
</protein>
<keyword evidence="3" id="KW-1185">Reference proteome</keyword>
<organism evidence="3">
    <name type="scientific">Schizophyllum commune (strain H4-8 / FGSC 9210)</name>
    <name type="common">Split gill fungus</name>
    <dbReference type="NCBI Taxonomy" id="578458"/>
    <lineage>
        <taxon>Eukaryota</taxon>
        <taxon>Fungi</taxon>
        <taxon>Dikarya</taxon>
        <taxon>Basidiomycota</taxon>
        <taxon>Agaricomycotina</taxon>
        <taxon>Agaricomycetes</taxon>
        <taxon>Agaricomycetidae</taxon>
        <taxon>Agaricales</taxon>
        <taxon>Schizophyllaceae</taxon>
        <taxon>Schizophyllum</taxon>
    </lineage>
</organism>
<evidence type="ECO:0000313" key="3">
    <source>
        <dbReference type="Proteomes" id="UP000007431"/>
    </source>
</evidence>
<feature type="non-terminal residue" evidence="2">
    <location>
        <position position="263"/>
    </location>
</feature>
<dbReference type="OrthoDB" id="10531305at2759"/>
<name>D8PZ97_SCHCM</name>
<reference evidence="2 3" key="1">
    <citation type="journal article" date="2010" name="Nat. Biotechnol.">
        <title>Genome sequence of the model mushroom Schizophyllum commune.</title>
        <authorList>
            <person name="Ohm R.A."/>
            <person name="de Jong J.F."/>
            <person name="Lugones L.G."/>
            <person name="Aerts A."/>
            <person name="Kothe E."/>
            <person name="Stajich J.E."/>
            <person name="de Vries R.P."/>
            <person name="Record E."/>
            <person name="Levasseur A."/>
            <person name="Baker S.E."/>
            <person name="Bartholomew K.A."/>
            <person name="Coutinho P.M."/>
            <person name="Erdmann S."/>
            <person name="Fowler T.J."/>
            <person name="Gathman A.C."/>
            <person name="Lombard V."/>
            <person name="Henrissat B."/>
            <person name="Knabe N."/>
            <person name="Kuees U."/>
            <person name="Lilly W.W."/>
            <person name="Lindquist E."/>
            <person name="Lucas S."/>
            <person name="Magnuson J.K."/>
            <person name="Piumi F."/>
            <person name="Raudaskoski M."/>
            <person name="Salamov A."/>
            <person name="Schmutz J."/>
            <person name="Schwarze F.W.M.R."/>
            <person name="vanKuyk P.A."/>
            <person name="Horton J.S."/>
            <person name="Grigoriev I.V."/>
            <person name="Woesten H.A.B."/>
        </authorList>
    </citation>
    <scope>NUCLEOTIDE SEQUENCE [LARGE SCALE GENOMIC DNA]</scope>
    <source>
        <strain evidence="3">H4-8 / FGSC 9210</strain>
    </source>
</reference>
<dbReference type="AlphaFoldDB" id="D8PZ97"/>
<sequence length="263" mass="27702">MPVPLPTSSLPITFRTPARGLSISRQTPLPLKDIQPTPINTSQPSHTSMSTHTVKKTPHYHLSLPDAYNAAASNNAAPSPHAGIHPVPIPRPCPSGKRSGAQESSTPTARPSQHPAPSDCPPLVDVQKCRRLTDSKAIAAAQAQLALHLWKTQDCTPAEAAYASGSALYAIRVPPPRQAFLGALAQAGLGVEEEGDGTRTSLKSASPEDDPGIPNMEIEAKSLSLEKALHKPGSRDSDLVGPSQKALGKRKRTGNDRGSNNDS</sequence>
<dbReference type="VEuPathDB" id="FungiDB:SCHCODRAFT_02664108"/>
<dbReference type="InParanoid" id="D8PZ97"/>
<evidence type="ECO:0000313" key="2">
    <source>
        <dbReference type="EMBL" id="EFI98830.1"/>
    </source>
</evidence>
<feature type="region of interest" description="Disordered" evidence="1">
    <location>
        <begin position="1"/>
        <end position="55"/>
    </location>
</feature>
<feature type="region of interest" description="Disordered" evidence="1">
    <location>
        <begin position="71"/>
        <end position="122"/>
    </location>
</feature>
<dbReference type="Proteomes" id="UP000007431">
    <property type="component" value="Unassembled WGS sequence"/>
</dbReference>
<feature type="compositionally biased region" description="Low complexity" evidence="1">
    <location>
        <begin position="71"/>
        <end position="82"/>
    </location>
</feature>
<feature type="compositionally biased region" description="Basic and acidic residues" evidence="1">
    <location>
        <begin position="227"/>
        <end position="238"/>
    </location>
</feature>
<feature type="compositionally biased region" description="Polar residues" evidence="1">
    <location>
        <begin position="101"/>
        <end position="111"/>
    </location>
</feature>
<feature type="compositionally biased region" description="Polar residues" evidence="1">
    <location>
        <begin position="37"/>
        <end position="52"/>
    </location>
</feature>
<dbReference type="RefSeq" id="XP_003033733.1">
    <property type="nucleotide sequence ID" value="XM_003033687.1"/>
</dbReference>
<dbReference type="HOGENOM" id="CLU_1058285_0_0_1"/>
<proteinExistence type="predicted"/>
<feature type="compositionally biased region" description="Polar residues" evidence="1">
    <location>
        <begin position="1"/>
        <end position="11"/>
    </location>
</feature>
<gene>
    <name evidence="2" type="ORF">SCHCODRAFT_106657</name>
</gene>
<evidence type="ECO:0000256" key="1">
    <source>
        <dbReference type="SAM" id="MobiDB-lite"/>
    </source>
</evidence>